<dbReference type="KEGG" id="bvo:Pan97_40450"/>
<dbReference type="EMBL" id="CP036289">
    <property type="protein sequence ID" value="QDU76986.1"/>
    <property type="molecule type" value="Genomic_DNA"/>
</dbReference>
<keyword evidence="1" id="KW-0812">Transmembrane</keyword>
<name>A0A518CCN6_9BACT</name>
<dbReference type="AlphaFoldDB" id="A0A518CCN6"/>
<evidence type="ECO:0000256" key="1">
    <source>
        <dbReference type="SAM" id="Phobius"/>
    </source>
</evidence>
<organism evidence="2 3">
    <name type="scientific">Bremerella volcania</name>
    <dbReference type="NCBI Taxonomy" id="2527984"/>
    <lineage>
        <taxon>Bacteria</taxon>
        <taxon>Pseudomonadati</taxon>
        <taxon>Planctomycetota</taxon>
        <taxon>Planctomycetia</taxon>
        <taxon>Pirellulales</taxon>
        <taxon>Pirellulaceae</taxon>
        <taxon>Bremerella</taxon>
    </lineage>
</organism>
<reference evidence="3" key="1">
    <citation type="submission" date="2019-02" db="EMBL/GenBank/DDBJ databases">
        <title>Deep-cultivation of Planctomycetes and their phenomic and genomic characterization uncovers novel biology.</title>
        <authorList>
            <person name="Wiegand S."/>
            <person name="Jogler M."/>
            <person name="Boedeker C."/>
            <person name="Pinto D."/>
            <person name="Vollmers J."/>
            <person name="Rivas-Marin E."/>
            <person name="Kohn T."/>
            <person name="Peeters S.H."/>
            <person name="Heuer A."/>
            <person name="Rast P."/>
            <person name="Oberbeckmann S."/>
            <person name="Bunk B."/>
            <person name="Jeske O."/>
            <person name="Meyerdierks A."/>
            <person name="Storesund J.E."/>
            <person name="Kallscheuer N."/>
            <person name="Luecker S."/>
            <person name="Lage O.M."/>
            <person name="Pohl T."/>
            <person name="Merkel B.J."/>
            <person name="Hornburger P."/>
            <person name="Mueller R.-W."/>
            <person name="Bruemmer F."/>
            <person name="Labrenz M."/>
            <person name="Spormann A.M."/>
            <person name="Op den Camp H."/>
            <person name="Overmann J."/>
            <person name="Amann R."/>
            <person name="Jetten M.S.M."/>
            <person name="Mascher T."/>
            <person name="Medema M.H."/>
            <person name="Devos D.P."/>
            <person name="Kaster A.-K."/>
            <person name="Ovreas L."/>
            <person name="Rohde M."/>
            <person name="Galperin M.Y."/>
            <person name="Jogler C."/>
        </authorList>
    </citation>
    <scope>NUCLEOTIDE SEQUENCE [LARGE SCALE GENOMIC DNA]</scope>
    <source>
        <strain evidence="3">Pan97</strain>
    </source>
</reference>
<sequence>MPASEKRPHERKVTLPLFIQLPTGIAAAVYAVGSIAAALLWKPLSILSLVVIFLLPGIAAAMVGLNAMLRLRPHGPLLAIYLGIIPLVATLFIGGPVTILAWLLST</sequence>
<feature type="transmembrane region" description="Helical" evidence="1">
    <location>
        <begin position="21"/>
        <end position="40"/>
    </location>
</feature>
<keyword evidence="3" id="KW-1185">Reference proteome</keyword>
<keyword evidence="1" id="KW-1133">Transmembrane helix</keyword>
<proteinExistence type="predicted"/>
<gene>
    <name evidence="2" type="ORF">Pan97_40450</name>
</gene>
<evidence type="ECO:0000313" key="3">
    <source>
        <dbReference type="Proteomes" id="UP000318626"/>
    </source>
</evidence>
<dbReference type="Proteomes" id="UP000318626">
    <property type="component" value="Chromosome"/>
</dbReference>
<keyword evidence="1" id="KW-0472">Membrane</keyword>
<evidence type="ECO:0000313" key="2">
    <source>
        <dbReference type="EMBL" id="QDU76986.1"/>
    </source>
</evidence>
<feature type="transmembrane region" description="Helical" evidence="1">
    <location>
        <begin position="46"/>
        <end position="65"/>
    </location>
</feature>
<protein>
    <submittedName>
        <fullName evidence="2">Uncharacterized protein</fullName>
    </submittedName>
</protein>
<feature type="transmembrane region" description="Helical" evidence="1">
    <location>
        <begin position="77"/>
        <end position="104"/>
    </location>
</feature>
<accession>A0A518CCN6</accession>